<dbReference type="PRINTS" id="PR00359">
    <property type="entry name" value="BP450"/>
</dbReference>
<evidence type="ECO:0000313" key="3">
    <source>
        <dbReference type="EMBL" id="MDT0305241.1"/>
    </source>
</evidence>
<organism evidence="3 4">
    <name type="scientific">Streptomonospora wellingtoniae</name>
    <dbReference type="NCBI Taxonomy" id="3075544"/>
    <lineage>
        <taxon>Bacteria</taxon>
        <taxon>Bacillati</taxon>
        <taxon>Actinomycetota</taxon>
        <taxon>Actinomycetes</taxon>
        <taxon>Streptosporangiales</taxon>
        <taxon>Nocardiopsidaceae</taxon>
        <taxon>Streptomonospora</taxon>
    </lineage>
</organism>
<dbReference type="PROSITE" id="PS00086">
    <property type="entry name" value="CYTOCHROME_P450"/>
    <property type="match status" value="1"/>
</dbReference>
<dbReference type="PANTHER" id="PTHR46696">
    <property type="entry name" value="P450, PUTATIVE (EUROFUNG)-RELATED"/>
    <property type="match status" value="1"/>
</dbReference>
<evidence type="ECO:0000313" key="4">
    <source>
        <dbReference type="Proteomes" id="UP001183226"/>
    </source>
</evidence>
<sequence>MAATYLDIMDPDFRPDAAEVQAAREADWYARTPLGYAVLRYEAADGLVGDRRLRQSLLDFFPSQGITDGPLYDFMRQFIATVEGPDHTRLRRLVSQAFTRRAVEAMRPDMRRIAENLIAGFHESGRCDFMADFADPYSAQIICVLLGVPEEQHDAFRGWANDLGLVVTPFIRDYRERIEAALAGLGGAVDGLIAKRRVDPRDDLLTALIQAEEAGDRLAPEELRAMVIGLLLAGQDATQHQLGRAMSTFLANQEQWDLLAERPDLAPTAVEEVMRVGPTSTAITRIAAEDFVFRDLTIEAGQFVTILLDPVHTDPEVFAEAGFDITQHRAAQLTFGGGPHFCLGAVLARAEMAEALPILARRMRAPEAGGPAPWRPAIGITGPTTLPLRFTPG</sequence>
<keyword evidence="2" id="KW-0479">Metal-binding</keyword>
<dbReference type="PANTHER" id="PTHR46696:SF1">
    <property type="entry name" value="CYTOCHROME P450 YJIB-RELATED"/>
    <property type="match status" value="1"/>
</dbReference>
<gene>
    <name evidence="3" type="ORF">RM446_24210</name>
</gene>
<dbReference type="Gene3D" id="1.10.630.10">
    <property type="entry name" value="Cytochrome P450"/>
    <property type="match status" value="1"/>
</dbReference>
<dbReference type="InterPro" id="IPR036396">
    <property type="entry name" value="Cyt_P450_sf"/>
</dbReference>
<dbReference type="Pfam" id="PF00067">
    <property type="entry name" value="p450"/>
    <property type="match status" value="1"/>
</dbReference>
<proteinExistence type="inferred from homology"/>
<dbReference type="InterPro" id="IPR001128">
    <property type="entry name" value="Cyt_P450"/>
</dbReference>
<keyword evidence="2" id="KW-0560">Oxidoreductase</keyword>
<keyword evidence="2" id="KW-0503">Monooxygenase</keyword>
<keyword evidence="2" id="KW-0408">Iron</keyword>
<evidence type="ECO:0000256" key="1">
    <source>
        <dbReference type="ARBA" id="ARBA00010617"/>
    </source>
</evidence>
<dbReference type="InterPro" id="IPR002397">
    <property type="entry name" value="Cyt_P450_B"/>
</dbReference>
<comment type="similarity">
    <text evidence="1 2">Belongs to the cytochrome P450 family.</text>
</comment>
<evidence type="ECO:0000256" key="2">
    <source>
        <dbReference type="RuleBase" id="RU000461"/>
    </source>
</evidence>
<keyword evidence="4" id="KW-1185">Reference proteome</keyword>
<reference evidence="4" key="1">
    <citation type="submission" date="2023-07" db="EMBL/GenBank/DDBJ databases">
        <title>30 novel species of actinomycetes from the DSMZ collection.</title>
        <authorList>
            <person name="Nouioui I."/>
        </authorList>
    </citation>
    <scope>NUCLEOTIDE SEQUENCE [LARGE SCALE GENOMIC DNA]</scope>
    <source>
        <strain evidence="4">DSM 45055</strain>
    </source>
</reference>
<dbReference type="Proteomes" id="UP001183226">
    <property type="component" value="Unassembled WGS sequence"/>
</dbReference>
<protein>
    <submittedName>
        <fullName evidence="3">Cytochrome P450</fullName>
    </submittedName>
</protein>
<dbReference type="SUPFAM" id="SSF48264">
    <property type="entry name" value="Cytochrome P450"/>
    <property type="match status" value="1"/>
</dbReference>
<dbReference type="InterPro" id="IPR017972">
    <property type="entry name" value="Cyt_P450_CS"/>
</dbReference>
<comment type="caution">
    <text evidence="3">The sequence shown here is derived from an EMBL/GenBank/DDBJ whole genome shotgun (WGS) entry which is preliminary data.</text>
</comment>
<dbReference type="RefSeq" id="WP_311547756.1">
    <property type="nucleotide sequence ID" value="NZ_JAVREK010000041.1"/>
</dbReference>
<dbReference type="EMBL" id="JAVREK010000041">
    <property type="protein sequence ID" value="MDT0305241.1"/>
    <property type="molecule type" value="Genomic_DNA"/>
</dbReference>
<name>A0ABU2L106_9ACTN</name>
<accession>A0ABU2L106</accession>
<keyword evidence="2" id="KW-0349">Heme</keyword>